<dbReference type="RefSeq" id="WP_245640330.1">
    <property type="nucleotide sequence ID" value="NZ_CVRB01000001.1"/>
</dbReference>
<evidence type="ECO:0000256" key="5">
    <source>
        <dbReference type="ARBA" id="ARBA00023136"/>
    </source>
</evidence>
<gene>
    <name evidence="10" type="ORF">BN000_01179</name>
</gene>
<sequence length="407" mass="44978" precursor="true">MKVSRFIIVLMLFSISIPLLTGCWNSRELSTLAIVSAIGIDKSPKKNEYRVSFQIINPSENTAGTTGGGGGKATAVFVTTGTGSTLFEAIRKTSRKVPRQLFFAHIRLVIIGETVAKEGISELFDLFERAREARLTSSILIARGTTAESVLSMITPLERISGYSTVDKLESTEKVWAENIKTEIDDVIRALVSDGSQPAISGVKVLGDIKQGELKANVEQAKPLAILEISGIAIFKGGKLQDWMDNGESRGFMLVKNKVKSTIVKLNCQKKKDGIAIEATGSKTKVKTTFKDGKPVIHILVREEGNVAEVKCPADLSNPKEIAKLEKEWMKETKKEVLSAVKIAQKEKSDIFGFGEVVNRQYPKEWEKLKQNWDNTFSDIQVQVDVEAFIRRPGMGIKPYILEEQSK</sequence>
<dbReference type="AlphaFoldDB" id="A0A0U1NT97"/>
<evidence type="ECO:0000313" key="10">
    <source>
        <dbReference type="EMBL" id="CRK81279.1"/>
    </source>
</evidence>
<evidence type="ECO:0000256" key="1">
    <source>
        <dbReference type="ARBA" id="ARBA00004635"/>
    </source>
</evidence>
<dbReference type="GO" id="GO:0016020">
    <property type="term" value="C:membrane"/>
    <property type="evidence" value="ECO:0007669"/>
    <property type="project" value="UniProtKB-SubCell"/>
</dbReference>
<evidence type="ECO:0000259" key="8">
    <source>
        <dbReference type="Pfam" id="PF05504"/>
    </source>
</evidence>
<comment type="subcellular location">
    <subcellularLocation>
        <location evidence="1">Membrane</location>
        <topology evidence="1">Lipid-anchor</topology>
    </subcellularLocation>
</comment>
<accession>A0A0U1NT97</accession>
<dbReference type="PROSITE" id="PS51257">
    <property type="entry name" value="PROKAR_LIPOPROTEIN"/>
    <property type="match status" value="1"/>
</dbReference>
<keyword evidence="5" id="KW-0472">Membrane</keyword>
<keyword evidence="11" id="KW-1185">Reference proteome</keyword>
<name>A0A0U1NT97_9BACI</name>
<reference evidence="11" key="1">
    <citation type="submission" date="2015-05" db="EMBL/GenBank/DDBJ databases">
        <authorList>
            <person name="Urmite Genomes"/>
        </authorList>
    </citation>
    <scope>NUCLEOTIDE SEQUENCE [LARGE SCALE GENOMIC DNA]</scope>
    <source>
        <strain evidence="11">LF1</strain>
    </source>
</reference>
<keyword evidence="6" id="KW-0564">Palmitate</keyword>
<keyword evidence="4" id="KW-0732">Signal</keyword>
<dbReference type="PANTHER" id="PTHR35789:SF1">
    <property type="entry name" value="SPORE GERMINATION PROTEIN B3"/>
    <property type="match status" value="1"/>
</dbReference>
<evidence type="ECO:0000256" key="3">
    <source>
        <dbReference type="ARBA" id="ARBA00022544"/>
    </source>
</evidence>
<evidence type="ECO:0000313" key="11">
    <source>
        <dbReference type="Proteomes" id="UP000199087"/>
    </source>
</evidence>
<dbReference type="PANTHER" id="PTHR35789">
    <property type="entry name" value="SPORE GERMINATION PROTEIN B3"/>
    <property type="match status" value="1"/>
</dbReference>
<dbReference type="GO" id="GO:0009847">
    <property type="term" value="P:spore germination"/>
    <property type="evidence" value="ECO:0007669"/>
    <property type="project" value="InterPro"/>
</dbReference>
<keyword evidence="3" id="KW-0309">Germination</keyword>
<dbReference type="Proteomes" id="UP000199087">
    <property type="component" value="Unassembled WGS sequence"/>
</dbReference>
<evidence type="ECO:0000256" key="6">
    <source>
        <dbReference type="ARBA" id="ARBA00023139"/>
    </source>
</evidence>
<organism evidence="10 11">
    <name type="scientific">Neobacillus massiliamazoniensis</name>
    <dbReference type="NCBI Taxonomy" id="1499688"/>
    <lineage>
        <taxon>Bacteria</taxon>
        <taxon>Bacillati</taxon>
        <taxon>Bacillota</taxon>
        <taxon>Bacilli</taxon>
        <taxon>Bacillales</taxon>
        <taxon>Bacillaceae</taxon>
        <taxon>Neobacillus</taxon>
    </lineage>
</organism>
<evidence type="ECO:0000259" key="9">
    <source>
        <dbReference type="Pfam" id="PF25198"/>
    </source>
</evidence>
<dbReference type="InterPro" id="IPR038501">
    <property type="entry name" value="Spore_GerAC_C_sf"/>
</dbReference>
<dbReference type="EMBL" id="CVRB01000001">
    <property type="protein sequence ID" value="CRK81279.1"/>
    <property type="molecule type" value="Genomic_DNA"/>
</dbReference>
<dbReference type="InterPro" id="IPR057336">
    <property type="entry name" value="GerAC_N"/>
</dbReference>
<dbReference type="InterPro" id="IPR008844">
    <property type="entry name" value="Spore_GerAC-like"/>
</dbReference>
<dbReference type="Pfam" id="PF05504">
    <property type="entry name" value="Spore_GerAC"/>
    <property type="match status" value="1"/>
</dbReference>
<protein>
    <submittedName>
        <fullName evidence="10">Ger(X)C family germination protein</fullName>
    </submittedName>
</protein>
<dbReference type="Pfam" id="PF25198">
    <property type="entry name" value="Spore_GerAC_N"/>
    <property type="match status" value="1"/>
</dbReference>
<dbReference type="Gene3D" id="6.20.190.10">
    <property type="entry name" value="Nutrient germinant receptor protein C, domain 1"/>
    <property type="match status" value="1"/>
</dbReference>
<evidence type="ECO:0000256" key="2">
    <source>
        <dbReference type="ARBA" id="ARBA00007886"/>
    </source>
</evidence>
<feature type="domain" description="Spore germination protein N-terminal" evidence="9">
    <location>
        <begin position="25"/>
        <end position="204"/>
    </location>
</feature>
<dbReference type="Gene3D" id="3.30.300.210">
    <property type="entry name" value="Nutrient germinant receptor protein C, domain 3"/>
    <property type="match status" value="1"/>
</dbReference>
<comment type="similarity">
    <text evidence="2">Belongs to the GerABKC lipoprotein family.</text>
</comment>
<dbReference type="NCBIfam" id="TIGR02887">
    <property type="entry name" value="spore_ger_x_C"/>
    <property type="match status" value="1"/>
</dbReference>
<feature type="domain" description="Spore germination GerAC-like C-terminal" evidence="8">
    <location>
        <begin position="230"/>
        <end position="394"/>
    </location>
</feature>
<keyword evidence="7" id="KW-0449">Lipoprotein</keyword>
<dbReference type="STRING" id="1499688.BN000_01179"/>
<evidence type="ECO:0000256" key="7">
    <source>
        <dbReference type="ARBA" id="ARBA00023288"/>
    </source>
</evidence>
<evidence type="ECO:0000256" key="4">
    <source>
        <dbReference type="ARBA" id="ARBA00022729"/>
    </source>
</evidence>
<proteinExistence type="inferred from homology"/>
<dbReference type="InterPro" id="IPR046953">
    <property type="entry name" value="Spore_GerAC-like_C"/>
</dbReference>